<evidence type="ECO:0000313" key="2">
    <source>
        <dbReference type="EMBL" id="ORY24537.1"/>
    </source>
</evidence>
<evidence type="ECO:0000313" key="3">
    <source>
        <dbReference type="Proteomes" id="UP000193642"/>
    </source>
</evidence>
<evidence type="ECO:0000256" key="1">
    <source>
        <dbReference type="SAM" id="Phobius"/>
    </source>
</evidence>
<reference evidence="2 3" key="1">
    <citation type="submission" date="2016-07" db="EMBL/GenBank/DDBJ databases">
        <title>Pervasive Adenine N6-methylation of Active Genes in Fungi.</title>
        <authorList>
            <consortium name="DOE Joint Genome Institute"/>
            <person name="Mondo S.J."/>
            <person name="Dannebaum R.O."/>
            <person name="Kuo R.C."/>
            <person name="Labutti K."/>
            <person name="Haridas S."/>
            <person name="Kuo A."/>
            <person name="Salamov A."/>
            <person name="Ahrendt S.R."/>
            <person name="Lipzen A."/>
            <person name="Sullivan W."/>
            <person name="Andreopoulos W.B."/>
            <person name="Clum A."/>
            <person name="Lindquist E."/>
            <person name="Daum C."/>
            <person name="Ramamoorthy G.K."/>
            <person name="Gryganskyi A."/>
            <person name="Culley D."/>
            <person name="Magnuson J.K."/>
            <person name="James T.Y."/>
            <person name="O'Malley M.A."/>
            <person name="Stajich J.E."/>
            <person name="Spatafora J.W."/>
            <person name="Visel A."/>
            <person name="Grigoriev I.V."/>
        </authorList>
    </citation>
    <scope>NUCLEOTIDE SEQUENCE [LARGE SCALE GENOMIC DNA]</scope>
    <source>
        <strain evidence="2 3">JEL800</strain>
    </source>
</reference>
<name>A0A1Y2AQN9_9FUNG</name>
<keyword evidence="1" id="KW-0812">Transmembrane</keyword>
<dbReference type="AlphaFoldDB" id="A0A1Y2AQN9"/>
<keyword evidence="1" id="KW-0472">Membrane</keyword>
<accession>A0A1Y2AQN9</accession>
<feature type="transmembrane region" description="Helical" evidence="1">
    <location>
        <begin position="6"/>
        <end position="29"/>
    </location>
</feature>
<keyword evidence="3" id="KW-1185">Reference proteome</keyword>
<feature type="transmembrane region" description="Helical" evidence="1">
    <location>
        <begin position="69"/>
        <end position="93"/>
    </location>
</feature>
<proteinExistence type="predicted"/>
<feature type="transmembrane region" description="Helical" evidence="1">
    <location>
        <begin position="131"/>
        <end position="153"/>
    </location>
</feature>
<organism evidence="2 3">
    <name type="scientific">Rhizoclosmatium globosum</name>
    <dbReference type="NCBI Taxonomy" id="329046"/>
    <lineage>
        <taxon>Eukaryota</taxon>
        <taxon>Fungi</taxon>
        <taxon>Fungi incertae sedis</taxon>
        <taxon>Chytridiomycota</taxon>
        <taxon>Chytridiomycota incertae sedis</taxon>
        <taxon>Chytridiomycetes</taxon>
        <taxon>Chytridiales</taxon>
        <taxon>Chytriomycetaceae</taxon>
        <taxon>Rhizoclosmatium</taxon>
    </lineage>
</organism>
<sequence>MAVHIATKAGSICFGLWGLMHIILPISVFNDFRTKGLLEVLRYLSGGKKNPTASVAAPEKPSQKEFTSALLKTFICNVGGAAIVSIAIAYKLWTEADLFLFGLELIITGFTEWTFIYFMCNQGIIDMKGELVVNIVLWIAGAILTSIGLYLQYIG</sequence>
<keyword evidence="1" id="KW-1133">Transmembrane helix</keyword>
<gene>
    <name evidence="2" type="ORF">BCR33DRAFT_727395</name>
</gene>
<comment type="caution">
    <text evidence="2">The sequence shown here is derived from an EMBL/GenBank/DDBJ whole genome shotgun (WGS) entry which is preliminary data.</text>
</comment>
<evidence type="ECO:0008006" key="4">
    <source>
        <dbReference type="Google" id="ProtNLM"/>
    </source>
</evidence>
<dbReference type="Proteomes" id="UP000193642">
    <property type="component" value="Unassembled WGS sequence"/>
</dbReference>
<dbReference type="EMBL" id="MCGO01000141">
    <property type="protein sequence ID" value="ORY24537.1"/>
    <property type="molecule type" value="Genomic_DNA"/>
</dbReference>
<feature type="transmembrane region" description="Helical" evidence="1">
    <location>
        <begin position="99"/>
        <end position="119"/>
    </location>
</feature>
<protein>
    <recommendedName>
        <fullName evidence="4">DUF1761-domain-containing protein</fullName>
    </recommendedName>
</protein>